<dbReference type="PANTHER" id="PTHR39165">
    <property type="entry name" value="IG HYPOTHETICAL 17883"/>
    <property type="match status" value="1"/>
</dbReference>
<protein>
    <submittedName>
        <fullName evidence="2">DUF456 domain-containing protein</fullName>
    </submittedName>
</protein>
<evidence type="ECO:0000256" key="1">
    <source>
        <dbReference type="SAM" id="Phobius"/>
    </source>
</evidence>
<dbReference type="AlphaFoldDB" id="A0A842HFJ0"/>
<proteinExistence type="predicted"/>
<organism evidence="2 3">
    <name type="scientific">Ruficoccus amylovorans</name>
    <dbReference type="NCBI Taxonomy" id="1804625"/>
    <lineage>
        <taxon>Bacteria</taxon>
        <taxon>Pseudomonadati</taxon>
        <taxon>Verrucomicrobiota</taxon>
        <taxon>Opitutia</taxon>
        <taxon>Puniceicoccales</taxon>
        <taxon>Cerasicoccaceae</taxon>
        <taxon>Ruficoccus</taxon>
    </lineage>
</organism>
<dbReference type="PANTHER" id="PTHR39165:SF1">
    <property type="entry name" value="DUF456 DOMAIN-CONTAINING PROTEIN"/>
    <property type="match status" value="1"/>
</dbReference>
<feature type="transmembrane region" description="Helical" evidence="1">
    <location>
        <begin position="138"/>
        <end position="162"/>
    </location>
</feature>
<name>A0A842HFJ0_9BACT</name>
<dbReference type="InterPro" id="IPR007403">
    <property type="entry name" value="DUF456"/>
</dbReference>
<feature type="transmembrane region" description="Helical" evidence="1">
    <location>
        <begin position="55"/>
        <end position="76"/>
    </location>
</feature>
<sequence length="165" mass="17340">MEHEGIHWLPFLVTALIIFIGVVGSIIPILPGCVIIWSGIVIYKIWVPGDISWKVVIITGALAALAQVLDFIAGYWGAKKFGGTTRGAVGAVLGGIIGPFVFSPFIGLVVGPVLGAIIGELTARRTIKESGKAGVGTLVGGIASFIIKIGISFFMTALFYYAMFT</sequence>
<keyword evidence="3" id="KW-1185">Reference proteome</keyword>
<dbReference type="EMBL" id="JACHVB010000020">
    <property type="protein sequence ID" value="MBC2594061.1"/>
    <property type="molecule type" value="Genomic_DNA"/>
</dbReference>
<dbReference type="RefSeq" id="WP_185675043.1">
    <property type="nucleotide sequence ID" value="NZ_JACHVB010000020.1"/>
</dbReference>
<feature type="transmembrane region" description="Helical" evidence="1">
    <location>
        <begin position="96"/>
        <end position="118"/>
    </location>
</feature>
<evidence type="ECO:0000313" key="3">
    <source>
        <dbReference type="Proteomes" id="UP000546464"/>
    </source>
</evidence>
<evidence type="ECO:0000313" key="2">
    <source>
        <dbReference type="EMBL" id="MBC2594061.1"/>
    </source>
</evidence>
<keyword evidence="1" id="KW-1133">Transmembrane helix</keyword>
<reference evidence="2 3" key="1">
    <citation type="submission" date="2020-07" db="EMBL/GenBank/DDBJ databases">
        <authorList>
            <person name="Feng X."/>
        </authorList>
    </citation>
    <scope>NUCLEOTIDE SEQUENCE [LARGE SCALE GENOMIC DNA]</scope>
    <source>
        <strain evidence="2 3">JCM31066</strain>
    </source>
</reference>
<gene>
    <name evidence="2" type="ORF">H5P28_07275</name>
</gene>
<feature type="transmembrane region" description="Helical" evidence="1">
    <location>
        <begin position="12"/>
        <end position="43"/>
    </location>
</feature>
<dbReference type="Pfam" id="PF04306">
    <property type="entry name" value="DUF456"/>
    <property type="match status" value="1"/>
</dbReference>
<accession>A0A842HFJ0</accession>
<comment type="caution">
    <text evidence="2">The sequence shown here is derived from an EMBL/GenBank/DDBJ whole genome shotgun (WGS) entry which is preliminary data.</text>
</comment>
<keyword evidence="1" id="KW-0472">Membrane</keyword>
<keyword evidence="1" id="KW-0812">Transmembrane</keyword>
<dbReference type="Proteomes" id="UP000546464">
    <property type="component" value="Unassembled WGS sequence"/>
</dbReference>